<keyword evidence="9" id="KW-1185">Reference proteome</keyword>
<dbReference type="InterPro" id="IPR000504">
    <property type="entry name" value="RRM_dom"/>
</dbReference>
<feature type="compositionally biased region" description="Basic and acidic residues" evidence="5">
    <location>
        <begin position="24"/>
        <end position="34"/>
    </location>
</feature>
<dbReference type="PROSITE" id="PS50102">
    <property type="entry name" value="RRM"/>
    <property type="match status" value="1"/>
</dbReference>
<evidence type="ECO:0000259" key="7">
    <source>
        <dbReference type="PROSITE" id="PS50961"/>
    </source>
</evidence>
<evidence type="ECO:0000313" key="8">
    <source>
        <dbReference type="EMBL" id="GAV02621.1"/>
    </source>
</evidence>
<dbReference type="InterPro" id="IPR036388">
    <property type="entry name" value="WH-like_DNA-bd_sf"/>
</dbReference>
<dbReference type="GO" id="GO:0005634">
    <property type="term" value="C:nucleus"/>
    <property type="evidence" value="ECO:0007669"/>
    <property type="project" value="UniProtKB-SubCell"/>
</dbReference>
<feature type="region of interest" description="Disordered" evidence="5">
    <location>
        <begin position="371"/>
        <end position="479"/>
    </location>
</feature>
<feature type="compositionally biased region" description="Basic and acidic residues" evidence="5">
    <location>
        <begin position="390"/>
        <end position="409"/>
    </location>
</feature>
<evidence type="ECO:0008006" key="10">
    <source>
        <dbReference type="Google" id="ProtNLM"/>
    </source>
</evidence>
<comment type="subcellular location">
    <subcellularLocation>
        <location evidence="1">Nucleus</location>
    </subcellularLocation>
</comment>
<dbReference type="PROSITE" id="PS50961">
    <property type="entry name" value="HTH_LA"/>
    <property type="match status" value="1"/>
</dbReference>
<dbReference type="Proteomes" id="UP000186922">
    <property type="component" value="Unassembled WGS sequence"/>
</dbReference>
<dbReference type="InterPro" id="IPR012677">
    <property type="entry name" value="Nucleotide-bd_a/b_plait_sf"/>
</dbReference>
<feature type="compositionally biased region" description="Polar residues" evidence="5">
    <location>
        <begin position="372"/>
        <end position="381"/>
    </location>
</feature>
<dbReference type="InterPro" id="IPR006630">
    <property type="entry name" value="La_HTH"/>
</dbReference>
<dbReference type="OrthoDB" id="439993at2759"/>
<dbReference type="CDD" id="cd07323">
    <property type="entry name" value="LAM"/>
    <property type="match status" value="1"/>
</dbReference>
<dbReference type="GO" id="GO:1990904">
    <property type="term" value="C:ribonucleoprotein complex"/>
    <property type="evidence" value="ECO:0007669"/>
    <property type="project" value="InterPro"/>
</dbReference>
<dbReference type="Gene3D" id="1.10.10.10">
    <property type="entry name" value="Winged helix-like DNA-binding domain superfamily/Winged helix DNA-binding domain"/>
    <property type="match status" value="1"/>
</dbReference>
<accession>A0A1D1VNU6</accession>
<keyword evidence="2 4" id="KW-0694">RNA-binding</keyword>
<evidence type="ECO:0000256" key="4">
    <source>
        <dbReference type="PROSITE-ProRule" id="PRU00332"/>
    </source>
</evidence>
<name>A0A1D1VNU6_RAMVA</name>
<dbReference type="STRING" id="947166.A0A1D1VNU6"/>
<dbReference type="InterPro" id="IPR036390">
    <property type="entry name" value="WH_DNA-bd_sf"/>
</dbReference>
<dbReference type="Pfam" id="PF05383">
    <property type="entry name" value="La"/>
    <property type="match status" value="1"/>
</dbReference>
<gene>
    <name evidence="8" type="primary">RvY_13162-1</name>
    <name evidence="8" type="synonym">RvY_13162.1</name>
    <name evidence="8" type="ORF">RvY_13162</name>
</gene>
<dbReference type="AlphaFoldDB" id="A0A1D1VNU6"/>
<evidence type="ECO:0000259" key="6">
    <source>
        <dbReference type="PROSITE" id="PS50102"/>
    </source>
</evidence>
<keyword evidence="3" id="KW-0539">Nucleus</keyword>
<dbReference type="SUPFAM" id="SSF46785">
    <property type="entry name" value="Winged helix' DNA-binding domain"/>
    <property type="match status" value="1"/>
</dbReference>
<dbReference type="Gene3D" id="3.30.70.330">
    <property type="match status" value="2"/>
</dbReference>
<sequence>MSAAVDGAAASTPSVPEKSSPAKAENDNNAETKPEVANTKNSSSTEVQKIKPDAAARMDEIMKRIADQVEYYLSDFNLSQDKFFRDLVLTDEGYVPVDTIMKCNRVKKITSNPVDVIDSLKKFSELEVDETGKRVKRKYPYLEDTEDLRAERDPRTVYVKRFTKTATMDAMQEYFRKFGPIDGLILQKFSEGDAKVKGKWKGSVLCIFKNKADAEKYMAASEEETKFGTQEMMREWKADHAASREKRMVDKKKDIEESKIPGSVLHLSTQRNIQYLPIKEYFEKLSPVRYIDHQKGQREVRVRFQTAVAKEILNTILSQNKNKIMIDGIHYKGRVLEGKEEEAYFSTYWDTFLEAKNNRILRTMRADAKQQFKFNPSQKNGNVKYGKPQDTGKDGENTTDVKPEPEAAKDGSSAEEVKKEFEDTANGVNYPCSHPAVGLDEVELKHAHDAASKKRAAEDEDSADSKKVKSDGEANGVVH</sequence>
<feature type="region of interest" description="Disordered" evidence="5">
    <location>
        <begin position="1"/>
        <end position="51"/>
    </location>
</feature>
<dbReference type="SUPFAM" id="SSF54928">
    <property type="entry name" value="RNA-binding domain, RBD"/>
    <property type="match status" value="1"/>
</dbReference>
<dbReference type="GO" id="GO:0003723">
    <property type="term" value="F:RNA binding"/>
    <property type="evidence" value="ECO:0007669"/>
    <property type="project" value="UniProtKB-UniRule"/>
</dbReference>
<dbReference type="InterPro" id="IPR002344">
    <property type="entry name" value="Lupus_La"/>
</dbReference>
<comment type="caution">
    <text evidence="8">The sequence shown here is derived from an EMBL/GenBank/DDBJ whole genome shotgun (WGS) entry which is preliminary data.</text>
</comment>
<dbReference type="Pfam" id="PF08777">
    <property type="entry name" value="RRM_3"/>
    <property type="match status" value="1"/>
</dbReference>
<dbReference type="InterPro" id="IPR045180">
    <property type="entry name" value="La_dom_prot"/>
</dbReference>
<dbReference type="SMART" id="SM00715">
    <property type="entry name" value="LA"/>
    <property type="match status" value="1"/>
</dbReference>
<protein>
    <recommendedName>
        <fullName evidence="10">HTH La-type RNA-binding domain-containing protein</fullName>
    </recommendedName>
</protein>
<dbReference type="GO" id="GO:0006396">
    <property type="term" value="P:RNA processing"/>
    <property type="evidence" value="ECO:0007669"/>
    <property type="project" value="InterPro"/>
</dbReference>
<evidence type="ECO:0000313" key="9">
    <source>
        <dbReference type="Proteomes" id="UP000186922"/>
    </source>
</evidence>
<reference evidence="8 9" key="1">
    <citation type="journal article" date="2016" name="Nat. Commun.">
        <title>Extremotolerant tardigrade genome and improved radiotolerance of human cultured cells by tardigrade-unique protein.</title>
        <authorList>
            <person name="Hashimoto T."/>
            <person name="Horikawa D.D."/>
            <person name="Saito Y."/>
            <person name="Kuwahara H."/>
            <person name="Kozuka-Hata H."/>
            <person name="Shin-I T."/>
            <person name="Minakuchi Y."/>
            <person name="Ohishi K."/>
            <person name="Motoyama A."/>
            <person name="Aizu T."/>
            <person name="Enomoto A."/>
            <person name="Kondo K."/>
            <person name="Tanaka S."/>
            <person name="Hara Y."/>
            <person name="Koshikawa S."/>
            <person name="Sagara H."/>
            <person name="Miura T."/>
            <person name="Yokobori S."/>
            <person name="Miyagawa K."/>
            <person name="Suzuki Y."/>
            <person name="Kubo T."/>
            <person name="Oyama M."/>
            <person name="Kohara Y."/>
            <person name="Fujiyama A."/>
            <person name="Arakawa K."/>
            <person name="Katayama T."/>
            <person name="Toyoda A."/>
            <person name="Kunieda T."/>
        </authorList>
    </citation>
    <scope>NUCLEOTIDE SEQUENCE [LARGE SCALE GENOMIC DNA]</scope>
    <source>
        <strain evidence="8 9">YOKOZUNA-1</strain>
    </source>
</reference>
<dbReference type="EMBL" id="BDGG01000008">
    <property type="protein sequence ID" value="GAV02621.1"/>
    <property type="molecule type" value="Genomic_DNA"/>
</dbReference>
<evidence type="ECO:0000256" key="5">
    <source>
        <dbReference type="SAM" id="MobiDB-lite"/>
    </source>
</evidence>
<dbReference type="InterPro" id="IPR014886">
    <property type="entry name" value="La_xRRM"/>
</dbReference>
<evidence type="ECO:0000256" key="3">
    <source>
        <dbReference type="ARBA" id="ARBA00023242"/>
    </source>
</evidence>
<evidence type="ECO:0000256" key="2">
    <source>
        <dbReference type="ARBA" id="ARBA00022884"/>
    </source>
</evidence>
<proteinExistence type="predicted"/>
<dbReference type="PANTHER" id="PTHR22792">
    <property type="entry name" value="LUPUS LA PROTEIN-RELATED"/>
    <property type="match status" value="1"/>
</dbReference>
<dbReference type="InterPro" id="IPR035979">
    <property type="entry name" value="RBD_domain_sf"/>
</dbReference>
<organism evidence="8 9">
    <name type="scientific">Ramazzottius varieornatus</name>
    <name type="common">Water bear</name>
    <name type="synonym">Tardigrade</name>
    <dbReference type="NCBI Taxonomy" id="947166"/>
    <lineage>
        <taxon>Eukaryota</taxon>
        <taxon>Metazoa</taxon>
        <taxon>Ecdysozoa</taxon>
        <taxon>Tardigrada</taxon>
        <taxon>Eutardigrada</taxon>
        <taxon>Parachela</taxon>
        <taxon>Hypsibioidea</taxon>
        <taxon>Ramazzottiidae</taxon>
        <taxon>Ramazzottius</taxon>
    </lineage>
</organism>
<feature type="domain" description="RRM" evidence="6">
    <location>
        <begin position="155"/>
        <end position="243"/>
    </location>
</feature>
<feature type="compositionally biased region" description="Polar residues" evidence="5">
    <location>
        <begin position="38"/>
        <end position="47"/>
    </location>
</feature>
<dbReference type="PRINTS" id="PR00302">
    <property type="entry name" value="LUPUSLA"/>
</dbReference>
<feature type="compositionally biased region" description="Basic and acidic residues" evidence="5">
    <location>
        <begin position="442"/>
        <end position="472"/>
    </location>
</feature>
<evidence type="ECO:0000256" key="1">
    <source>
        <dbReference type="ARBA" id="ARBA00004123"/>
    </source>
</evidence>
<feature type="domain" description="HTH La-type RNA-binding" evidence="7">
    <location>
        <begin position="55"/>
        <end position="145"/>
    </location>
</feature>